<dbReference type="PIRSF" id="PIRSF004983">
    <property type="entry name" value="MenD"/>
    <property type="match status" value="1"/>
</dbReference>
<dbReference type="GO" id="GO:0030145">
    <property type="term" value="F:manganese ion binding"/>
    <property type="evidence" value="ECO:0007669"/>
    <property type="project" value="UniProtKB-UniRule"/>
</dbReference>
<evidence type="ECO:0000256" key="2">
    <source>
        <dbReference type="ARBA" id="ARBA00022679"/>
    </source>
</evidence>
<dbReference type="GO" id="GO:0009234">
    <property type="term" value="P:menaquinone biosynthetic process"/>
    <property type="evidence" value="ECO:0007669"/>
    <property type="project" value="UniProtKB-UniRule"/>
</dbReference>
<comment type="pathway">
    <text evidence="7">Quinol/quinone metabolism; 1,4-dihydroxy-2-naphthoate biosynthesis; 1,4-dihydroxy-2-naphthoate from chorismate: step 2/7.</text>
</comment>
<evidence type="ECO:0000313" key="11">
    <source>
        <dbReference type="EMBL" id="KPL59085.1"/>
    </source>
</evidence>
<evidence type="ECO:0000313" key="12">
    <source>
        <dbReference type="Proteomes" id="UP000050398"/>
    </source>
</evidence>
<keyword evidence="6 7" id="KW-0464">Manganese</keyword>
<dbReference type="eggNOG" id="COG1165">
    <property type="taxonomic scope" value="Bacteria"/>
</dbReference>
<accession>A0A0P6W143</accession>
<dbReference type="UniPathway" id="UPA01057">
    <property type="reaction ID" value="UER00164"/>
</dbReference>
<feature type="domain" description="Thiamine pyrophosphate enzyme TPP-binding" evidence="8">
    <location>
        <begin position="414"/>
        <end position="548"/>
    </location>
</feature>
<feature type="domain" description="Thiamine pyrophosphate enzyme N-terminal TPP-binding" evidence="9">
    <location>
        <begin position="14"/>
        <end position="126"/>
    </location>
</feature>
<dbReference type="Pfam" id="PF02775">
    <property type="entry name" value="TPP_enzyme_C"/>
    <property type="match status" value="1"/>
</dbReference>
<reference evidence="11 12" key="1">
    <citation type="submission" date="2015-08" db="EMBL/GenBank/DDBJ databases">
        <title>Draft Genome Sequence of Bacillus vietnamensis UCD-SED5.</title>
        <authorList>
            <person name="Lee R.D."/>
            <person name="Jospin G."/>
            <person name="Lang J.M."/>
            <person name="Coil D.A."/>
            <person name="Eisen J.A."/>
        </authorList>
    </citation>
    <scope>NUCLEOTIDE SEQUENCE [LARGE SCALE GENOMIC DNA]</scope>
    <source>
        <strain evidence="11 12">UCD-SED5</strain>
    </source>
</reference>
<dbReference type="InterPro" id="IPR029061">
    <property type="entry name" value="THDP-binding"/>
</dbReference>
<dbReference type="GO" id="GO:0030976">
    <property type="term" value="F:thiamine pyrophosphate binding"/>
    <property type="evidence" value="ECO:0007669"/>
    <property type="project" value="UniProtKB-UniRule"/>
</dbReference>
<dbReference type="EMBL" id="LIXZ01000009">
    <property type="protein sequence ID" value="KPL59085.1"/>
    <property type="molecule type" value="Genomic_DNA"/>
</dbReference>
<evidence type="ECO:0000256" key="5">
    <source>
        <dbReference type="ARBA" id="ARBA00023052"/>
    </source>
</evidence>
<feature type="domain" description="Menaquinone biosynthesis protein MenD middle" evidence="10">
    <location>
        <begin position="216"/>
        <end position="398"/>
    </location>
</feature>
<evidence type="ECO:0000256" key="7">
    <source>
        <dbReference type="HAMAP-Rule" id="MF_01659"/>
    </source>
</evidence>
<dbReference type="HAMAP" id="MF_01659">
    <property type="entry name" value="MenD"/>
    <property type="match status" value="1"/>
</dbReference>
<dbReference type="AlphaFoldDB" id="A0A0P6W143"/>
<dbReference type="Pfam" id="PF02776">
    <property type="entry name" value="TPP_enzyme_N"/>
    <property type="match status" value="1"/>
</dbReference>
<keyword evidence="1 7" id="KW-0474">Menaquinone biosynthesis</keyword>
<dbReference type="Gene3D" id="3.40.50.1220">
    <property type="entry name" value="TPP-binding domain"/>
    <property type="match status" value="1"/>
</dbReference>
<dbReference type="PANTHER" id="PTHR42916">
    <property type="entry name" value="2-SUCCINYL-5-ENOLPYRUVYL-6-HYDROXY-3-CYCLOHEXENE-1-CARBOXYLATE SYNTHASE"/>
    <property type="match status" value="1"/>
</dbReference>
<sequence>MIDEHQKKLTDYLAAFIEELVGNGVDEVVISPGSRSTPLALLFAHHPGVKTYINVDERSAAFFALGIAKSKKKPVAILCSSGTAGANYYPAVIEARYARVPLIVLTADRPHELREVGAPQAIDQIDLYGKHVKWSIDMALPESIPSMLQYARSSAVRGVALSTGNPEGPVHYNFPFREPLIPDLQKVEFSSGRPAKRVLQGDRQLSSDFKNELQETLVNSKRGLIVCGPGLSEEAVPTIVQFAEKYALPIVADPLSFVRSGNHSKDNIIDCYDTFLRIDELKQSLHPDLIIRFGAMPVSKALMLFLKGLPDIPAWVVSKGEEWQDPTARGTDFIHCGEDLFCQSFMDQSGQRNMDWLDEWKRVNKETKGLLVKGHQSWDEGMAVHQLIQHLPEGATLFSSNSMPIRDLDTYFFTNDRSQRIFANRGANGIDGVVSTALGMSTLSHPMYLLIGDLAFFHDLNGLLTARKYQLDMTIVVMNNNGGGIFSYLPQAGDQTHFEDLFGTPMDLEFAHAAKLYGAHYFHVGTREEFIPALQEAEQSKGIKIIEVVTNREENVANHRKLWNFVSREMTQNLKGEDLDSSSE</sequence>
<proteinExistence type="inferred from homology"/>
<protein>
    <recommendedName>
        <fullName evidence="7">2-succinyl-5-enolpyruvyl-6-hydroxy-3-cyclohexene-1-carboxylate synthase</fullName>
        <shortName evidence="7">SEPHCHC synthase</shortName>
        <ecNumber evidence="7">2.2.1.9</ecNumber>
    </recommendedName>
    <alternativeName>
        <fullName evidence="7">Menaquinone biosynthesis protein MenD</fullName>
    </alternativeName>
</protein>
<dbReference type="OrthoDB" id="9791859at2"/>
<dbReference type="CDD" id="cd07037">
    <property type="entry name" value="TPP_PYR_MenD"/>
    <property type="match status" value="1"/>
</dbReference>
<comment type="function">
    <text evidence="7">Catalyzes the thiamine diphosphate-dependent decarboxylation of 2-oxoglutarate and the subsequent addition of the resulting succinic semialdehyde-thiamine pyrophosphate anion to isochorismate to yield 2-succinyl-5-enolpyruvyl-6-hydroxy-3-cyclohexene-1-carboxylate (SEPHCHC).</text>
</comment>
<gene>
    <name evidence="7" type="primary">menD</name>
    <name evidence="11" type="ORF">AM506_12860</name>
</gene>
<evidence type="ECO:0000259" key="10">
    <source>
        <dbReference type="Pfam" id="PF16582"/>
    </source>
</evidence>
<comment type="catalytic activity">
    <reaction evidence="7">
        <text>isochorismate + 2-oxoglutarate + H(+) = 5-enolpyruvoyl-6-hydroxy-2-succinyl-cyclohex-3-ene-1-carboxylate + CO2</text>
        <dbReference type="Rhea" id="RHEA:25593"/>
        <dbReference type="ChEBI" id="CHEBI:15378"/>
        <dbReference type="ChEBI" id="CHEBI:16526"/>
        <dbReference type="ChEBI" id="CHEBI:16810"/>
        <dbReference type="ChEBI" id="CHEBI:29780"/>
        <dbReference type="ChEBI" id="CHEBI:58818"/>
        <dbReference type="EC" id="2.2.1.9"/>
    </reaction>
</comment>
<dbReference type="InterPro" id="IPR011766">
    <property type="entry name" value="TPP_enzyme_TPP-bd"/>
</dbReference>
<dbReference type="NCBIfam" id="TIGR00173">
    <property type="entry name" value="menD"/>
    <property type="match status" value="1"/>
</dbReference>
<comment type="pathway">
    <text evidence="7">Quinol/quinone metabolism; menaquinone biosynthesis.</text>
</comment>
<evidence type="ECO:0000259" key="8">
    <source>
        <dbReference type="Pfam" id="PF02775"/>
    </source>
</evidence>
<dbReference type="InterPro" id="IPR012001">
    <property type="entry name" value="Thiamin_PyroP_enz_TPP-bd_dom"/>
</dbReference>
<comment type="cofactor">
    <cofactor evidence="7">
        <name>Mg(2+)</name>
        <dbReference type="ChEBI" id="CHEBI:18420"/>
    </cofactor>
    <cofactor evidence="7">
        <name>Mn(2+)</name>
        <dbReference type="ChEBI" id="CHEBI:29035"/>
    </cofactor>
</comment>
<keyword evidence="5 7" id="KW-0786">Thiamine pyrophosphate</keyword>
<dbReference type="GO" id="GO:0000287">
    <property type="term" value="F:magnesium ion binding"/>
    <property type="evidence" value="ECO:0007669"/>
    <property type="project" value="UniProtKB-UniRule"/>
</dbReference>
<keyword evidence="2 7" id="KW-0808">Transferase</keyword>
<comment type="caution">
    <text evidence="11">The sequence shown here is derived from an EMBL/GenBank/DDBJ whole genome shotgun (WGS) entry which is preliminary data.</text>
</comment>
<dbReference type="RefSeq" id="WP_060672897.1">
    <property type="nucleotide sequence ID" value="NZ_LIXZ01000009.1"/>
</dbReference>
<comment type="subunit">
    <text evidence="7">Homodimer.</text>
</comment>
<dbReference type="PANTHER" id="PTHR42916:SF1">
    <property type="entry name" value="PROTEIN PHYLLO, CHLOROPLASTIC"/>
    <property type="match status" value="1"/>
</dbReference>
<dbReference type="EC" id="2.2.1.9" evidence="7"/>
<organism evidence="11 12">
    <name type="scientific">Rossellomorea vietnamensis</name>
    <dbReference type="NCBI Taxonomy" id="218284"/>
    <lineage>
        <taxon>Bacteria</taxon>
        <taxon>Bacillati</taxon>
        <taxon>Bacillota</taxon>
        <taxon>Bacilli</taxon>
        <taxon>Bacillales</taxon>
        <taxon>Bacillaceae</taxon>
        <taxon>Rossellomorea</taxon>
    </lineage>
</organism>
<keyword evidence="3 7" id="KW-0479">Metal-binding</keyword>
<evidence type="ECO:0000256" key="6">
    <source>
        <dbReference type="ARBA" id="ARBA00023211"/>
    </source>
</evidence>
<dbReference type="SUPFAM" id="SSF52518">
    <property type="entry name" value="Thiamin diphosphate-binding fold (THDP-binding)"/>
    <property type="match status" value="2"/>
</dbReference>
<dbReference type="InterPro" id="IPR032264">
    <property type="entry name" value="MenD_middle"/>
</dbReference>
<keyword evidence="4 7" id="KW-0460">Magnesium</keyword>
<dbReference type="GO" id="GO:0070204">
    <property type="term" value="F:2-succinyl-5-enolpyruvyl-6-hydroxy-3-cyclohexene-1-carboxylic-acid synthase activity"/>
    <property type="evidence" value="ECO:0007669"/>
    <property type="project" value="UniProtKB-UniRule"/>
</dbReference>
<comment type="similarity">
    <text evidence="7">Belongs to the TPP enzyme family. MenD subfamily.</text>
</comment>
<dbReference type="Proteomes" id="UP000050398">
    <property type="component" value="Unassembled WGS sequence"/>
</dbReference>
<dbReference type="CDD" id="cd02009">
    <property type="entry name" value="TPP_SHCHC_synthase"/>
    <property type="match status" value="1"/>
</dbReference>
<dbReference type="Pfam" id="PF16582">
    <property type="entry name" value="TPP_enzyme_M_2"/>
    <property type="match status" value="1"/>
</dbReference>
<dbReference type="Gene3D" id="3.40.50.970">
    <property type="match status" value="2"/>
</dbReference>
<dbReference type="InterPro" id="IPR004433">
    <property type="entry name" value="MenaQ_synth_MenD"/>
</dbReference>
<dbReference type="InterPro" id="IPR029035">
    <property type="entry name" value="DHS-like_NAD/FAD-binding_dom"/>
</dbReference>
<name>A0A0P6W143_9BACI</name>
<evidence type="ECO:0000256" key="1">
    <source>
        <dbReference type="ARBA" id="ARBA00022428"/>
    </source>
</evidence>
<dbReference type="PATRIC" id="fig|218284.4.peg.4298"/>
<comment type="cofactor">
    <cofactor evidence="7">
        <name>thiamine diphosphate</name>
        <dbReference type="ChEBI" id="CHEBI:58937"/>
    </cofactor>
    <text evidence="7">Binds 1 thiamine pyrophosphate per subunit.</text>
</comment>
<dbReference type="UniPathway" id="UPA00079"/>
<dbReference type="SUPFAM" id="SSF52467">
    <property type="entry name" value="DHS-like NAD/FAD-binding domain"/>
    <property type="match status" value="1"/>
</dbReference>
<evidence type="ECO:0000256" key="3">
    <source>
        <dbReference type="ARBA" id="ARBA00022723"/>
    </source>
</evidence>
<evidence type="ECO:0000259" key="9">
    <source>
        <dbReference type="Pfam" id="PF02776"/>
    </source>
</evidence>
<evidence type="ECO:0000256" key="4">
    <source>
        <dbReference type="ARBA" id="ARBA00022842"/>
    </source>
</evidence>